<name>A0A6A6YC79_9PEZI</name>
<proteinExistence type="inferred from homology"/>
<gene>
    <name evidence="7 9" type="ORF">BDZ99DRAFT_510732</name>
</gene>
<dbReference type="InterPro" id="IPR047622">
    <property type="entry name" value="GPR1_FUN34_YAAH"/>
</dbReference>
<protein>
    <submittedName>
        <fullName evidence="7 9">Uncharacterized protein</fullName>
    </submittedName>
</protein>
<accession>A0A6A6YC79</accession>
<dbReference type="AlphaFoldDB" id="A0A6A6YC79"/>
<dbReference type="Proteomes" id="UP000504636">
    <property type="component" value="Unplaced"/>
</dbReference>
<evidence type="ECO:0000313" key="8">
    <source>
        <dbReference type="Proteomes" id="UP000504636"/>
    </source>
</evidence>
<evidence type="ECO:0000313" key="9">
    <source>
        <dbReference type="RefSeq" id="XP_033573390.1"/>
    </source>
</evidence>
<reference evidence="9" key="3">
    <citation type="submission" date="2025-04" db="UniProtKB">
        <authorList>
            <consortium name="RefSeq"/>
        </authorList>
    </citation>
    <scope>IDENTIFICATION</scope>
    <source>
        <strain evidence="9">CBS 304.34</strain>
    </source>
</reference>
<feature type="transmembrane region" description="Helical" evidence="6">
    <location>
        <begin position="56"/>
        <end position="75"/>
    </location>
</feature>
<evidence type="ECO:0000256" key="3">
    <source>
        <dbReference type="ARBA" id="ARBA00022692"/>
    </source>
</evidence>
<feature type="transmembrane region" description="Helical" evidence="6">
    <location>
        <begin position="153"/>
        <end position="174"/>
    </location>
</feature>
<comment type="subcellular location">
    <subcellularLocation>
        <location evidence="1">Membrane</location>
        <topology evidence="1">Multi-pass membrane protein</topology>
    </subcellularLocation>
</comment>
<feature type="transmembrane region" description="Helical" evidence="6">
    <location>
        <begin position="87"/>
        <end position="108"/>
    </location>
</feature>
<feature type="transmembrane region" description="Helical" evidence="6">
    <location>
        <begin position="180"/>
        <end position="202"/>
    </location>
</feature>
<evidence type="ECO:0000256" key="4">
    <source>
        <dbReference type="ARBA" id="ARBA00022989"/>
    </source>
</evidence>
<feature type="transmembrane region" description="Helical" evidence="6">
    <location>
        <begin position="214"/>
        <end position="233"/>
    </location>
</feature>
<dbReference type="InterPro" id="IPR000791">
    <property type="entry name" value="Gpr1/Fun34/SatP-like"/>
</dbReference>
<dbReference type="OrthoDB" id="3648309at2759"/>
<evidence type="ECO:0000256" key="1">
    <source>
        <dbReference type="ARBA" id="ARBA00004141"/>
    </source>
</evidence>
<evidence type="ECO:0000256" key="5">
    <source>
        <dbReference type="ARBA" id="ARBA00023136"/>
    </source>
</evidence>
<organism evidence="7">
    <name type="scientific">Mytilinidion resinicola</name>
    <dbReference type="NCBI Taxonomy" id="574789"/>
    <lineage>
        <taxon>Eukaryota</taxon>
        <taxon>Fungi</taxon>
        <taxon>Dikarya</taxon>
        <taxon>Ascomycota</taxon>
        <taxon>Pezizomycotina</taxon>
        <taxon>Dothideomycetes</taxon>
        <taxon>Pleosporomycetidae</taxon>
        <taxon>Mytilinidiales</taxon>
        <taxon>Mytilinidiaceae</taxon>
        <taxon>Mytilinidion</taxon>
    </lineage>
</organism>
<keyword evidence="3 6" id="KW-0812">Transmembrane</keyword>
<dbReference type="PROSITE" id="PS01114">
    <property type="entry name" value="GPR1_FUN34_YAAH"/>
    <property type="match status" value="1"/>
</dbReference>
<keyword evidence="4 6" id="KW-1133">Transmembrane helix</keyword>
<feature type="transmembrane region" description="Helical" evidence="6">
    <location>
        <begin position="120"/>
        <end position="141"/>
    </location>
</feature>
<dbReference type="InterPro" id="IPR051633">
    <property type="entry name" value="AceTr"/>
</dbReference>
<dbReference type="GO" id="GO:0005886">
    <property type="term" value="C:plasma membrane"/>
    <property type="evidence" value="ECO:0007669"/>
    <property type="project" value="TreeGrafter"/>
</dbReference>
<sequence>MSSSTNGYDHATKAENAQTSAADHAHLERLHTAGGHPNDRSQPSLPVVHRSFANPAPLGLISFATDLFLISSFGLHARGIMTPNVMISVLIFFGGVCQFIAGIMEFVAGNTFGATVFSSYGAFNLSYGMIYLPGSGIIAAYTDATTGAISPEFGQSIALYLWAWFIVTMIYTVAAMRSSWILFLDLFFLDIVLLLLAAGFMVNSTNVLTAGYAVGYVVVFLSYWAGCAGLWAGGVTPINLPTFAMHKEE</sequence>
<keyword evidence="8" id="KW-1185">Reference proteome</keyword>
<comment type="similarity">
    <text evidence="2">Belongs to the acetate uptake transporter (AceTr) (TC 2.A.96) family.</text>
</comment>
<dbReference type="GeneID" id="54465381"/>
<dbReference type="RefSeq" id="XP_033573390.1">
    <property type="nucleotide sequence ID" value="XM_033724488.1"/>
</dbReference>
<dbReference type="Pfam" id="PF01184">
    <property type="entry name" value="Gpr1_Fun34_YaaH"/>
    <property type="match status" value="1"/>
</dbReference>
<reference evidence="7 9" key="1">
    <citation type="journal article" date="2020" name="Stud. Mycol.">
        <title>101 Dothideomycetes genomes: a test case for predicting lifestyles and emergence of pathogens.</title>
        <authorList>
            <person name="Haridas S."/>
            <person name="Albert R."/>
            <person name="Binder M."/>
            <person name="Bloem J."/>
            <person name="Labutti K."/>
            <person name="Salamov A."/>
            <person name="Andreopoulos B."/>
            <person name="Baker S."/>
            <person name="Barry K."/>
            <person name="Bills G."/>
            <person name="Bluhm B."/>
            <person name="Cannon C."/>
            <person name="Castanera R."/>
            <person name="Culley D."/>
            <person name="Daum C."/>
            <person name="Ezra D."/>
            <person name="Gonzalez J."/>
            <person name="Henrissat B."/>
            <person name="Kuo A."/>
            <person name="Liang C."/>
            <person name="Lipzen A."/>
            <person name="Lutzoni F."/>
            <person name="Magnuson J."/>
            <person name="Mondo S."/>
            <person name="Nolan M."/>
            <person name="Ohm R."/>
            <person name="Pangilinan J."/>
            <person name="Park H.-J."/>
            <person name="Ramirez L."/>
            <person name="Alfaro M."/>
            <person name="Sun H."/>
            <person name="Tritt A."/>
            <person name="Yoshinaga Y."/>
            <person name="Zwiers L.-H."/>
            <person name="Turgeon B."/>
            <person name="Goodwin S."/>
            <person name="Spatafora J."/>
            <person name="Crous P."/>
            <person name="Grigoriev I."/>
        </authorList>
    </citation>
    <scope>NUCLEOTIDE SEQUENCE</scope>
    <source>
        <strain evidence="7 9">CBS 304.34</strain>
    </source>
</reference>
<dbReference type="PANTHER" id="PTHR31123">
    <property type="entry name" value="ACCUMULATION OF DYADS PROTEIN 2-RELATED"/>
    <property type="match status" value="1"/>
</dbReference>
<dbReference type="EMBL" id="MU003707">
    <property type="protein sequence ID" value="KAF2806426.1"/>
    <property type="molecule type" value="Genomic_DNA"/>
</dbReference>
<evidence type="ECO:0000313" key="7">
    <source>
        <dbReference type="EMBL" id="KAF2806426.1"/>
    </source>
</evidence>
<dbReference type="GO" id="GO:0015123">
    <property type="term" value="F:acetate transmembrane transporter activity"/>
    <property type="evidence" value="ECO:0007669"/>
    <property type="project" value="TreeGrafter"/>
</dbReference>
<evidence type="ECO:0000256" key="2">
    <source>
        <dbReference type="ARBA" id="ARBA00005587"/>
    </source>
</evidence>
<keyword evidence="5 6" id="KW-0472">Membrane</keyword>
<dbReference type="PANTHER" id="PTHR31123:SF1">
    <property type="entry name" value="ACCUMULATION OF DYADS PROTEIN 2-RELATED"/>
    <property type="match status" value="1"/>
</dbReference>
<reference evidence="9" key="2">
    <citation type="submission" date="2020-04" db="EMBL/GenBank/DDBJ databases">
        <authorList>
            <consortium name="NCBI Genome Project"/>
        </authorList>
    </citation>
    <scope>NUCLEOTIDE SEQUENCE</scope>
    <source>
        <strain evidence="9">CBS 304.34</strain>
    </source>
</reference>
<dbReference type="NCBIfam" id="NF038013">
    <property type="entry name" value="AceTr_1"/>
    <property type="match status" value="1"/>
</dbReference>
<evidence type="ECO:0000256" key="6">
    <source>
        <dbReference type="SAM" id="Phobius"/>
    </source>
</evidence>